<feature type="compositionally biased region" description="Polar residues" evidence="1">
    <location>
        <begin position="1"/>
        <end position="13"/>
    </location>
</feature>
<dbReference type="AlphaFoldDB" id="A0A7J0EAY1"/>
<feature type="region of interest" description="Disordered" evidence="1">
    <location>
        <begin position="1"/>
        <end position="75"/>
    </location>
</feature>
<dbReference type="PANTHER" id="PTHR34536">
    <property type="entry name" value="DENTIN SIALOPHOSPHOPROTEIN-LIKE PROTEIN"/>
    <property type="match status" value="1"/>
</dbReference>
<feature type="compositionally biased region" description="Polar residues" evidence="1">
    <location>
        <begin position="48"/>
        <end position="75"/>
    </location>
</feature>
<reference evidence="2 3" key="1">
    <citation type="submission" date="2019-07" db="EMBL/GenBank/DDBJ databases">
        <title>De Novo Assembly of kiwifruit Actinidia rufa.</title>
        <authorList>
            <person name="Sugita-Konishi S."/>
            <person name="Sato K."/>
            <person name="Mori E."/>
            <person name="Abe Y."/>
            <person name="Kisaki G."/>
            <person name="Hamano K."/>
            <person name="Suezawa K."/>
            <person name="Otani M."/>
            <person name="Fukuda T."/>
            <person name="Manabe T."/>
            <person name="Gomi K."/>
            <person name="Tabuchi M."/>
            <person name="Akimitsu K."/>
            <person name="Kataoka I."/>
        </authorList>
    </citation>
    <scope>NUCLEOTIDE SEQUENCE [LARGE SCALE GENOMIC DNA]</scope>
    <source>
        <strain evidence="3">cv. Fuchu</strain>
    </source>
</reference>
<evidence type="ECO:0000256" key="1">
    <source>
        <dbReference type="SAM" id="MobiDB-lite"/>
    </source>
</evidence>
<name>A0A7J0EAY1_9ERIC</name>
<dbReference type="OrthoDB" id="758862at2759"/>
<evidence type="ECO:0000313" key="2">
    <source>
        <dbReference type="EMBL" id="GFY83641.1"/>
    </source>
</evidence>
<keyword evidence="3" id="KW-1185">Reference proteome</keyword>
<accession>A0A7J0EAY1</accession>
<comment type="caution">
    <text evidence="2">The sequence shown here is derived from an EMBL/GenBank/DDBJ whole genome shotgun (WGS) entry which is preliminary data.</text>
</comment>
<dbReference type="PANTHER" id="PTHR34536:SF4">
    <property type="entry name" value="BTZ DOMAIN-CONTAINING PROTEIN"/>
    <property type="match status" value="1"/>
</dbReference>
<dbReference type="Proteomes" id="UP000585474">
    <property type="component" value="Unassembled WGS sequence"/>
</dbReference>
<sequence length="471" mass="50776">MTGTISRQSSNCSAGVPIKKRRFPLVRPVSPPTQEPCSIRAENDSIQKECSNTSQGSSLSDASVPTNSPGLSDVNRNSFAKERKEGPADANVDSVQSNVNLSKVKIEESNLPMLSASMDNVDNKEKRLLIEKSACQKISEKTELHLAPNKELAPNYGKGIPFKQNFERDCEVEPSGNAELSLGLKEYPIPALAGNGKPITSKNDENNSNDVADCLHANRSNWDLNTTMDAWDESSVGGVVAGQAADGFEASIGIVSAHNVASETVVTPMDYQSKGSKVSSDETIGTSGAKDLYVDDSEIRGLVVMNDLPPDSRGNGHGQSDDHIKECIDAVLKEKSDQGVVEDGSLQESTGEAAAAECDDKMPINTKLLDRSESYNSPADYRFSRKKHASAAADGELDCRGYVAPNGPIREDGPRPSRFRPEADPEFVERTRLHSVVAVVSQDLECLSKEMDQEVEIVLSVTSNSGISTWE</sequence>
<proteinExistence type="predicted"/>
<protein>
    <submittedName>
        <fullName evidence="2">Uncharacterized protein</fullName>
    </submittedName>
</protein>
<gene>
    <name evidence="2" type="ORF">Acr_03g0004150</name>
</gene>
<dbReference type="EMBL" id="BJWL01000003">
    <property type="protein sequence ID" value="GFY83641.1"/>
    <property type="molecule type" value="Genomic_DNA"/>
</dbReference>
<evidence type="ECO:0000313" key="3">
    <source>
        <dbReference type="Proteomes" id="UP000585474"/>
    </source>
</evidence>
<organism evidence="2 3">
    <name type="scientific">Actinidia rufa</name>
    <dbReference type="NCBI Taxonomy" id="165716"/>
    <lineage>
        <taxon>Eukaryota</taxon>
        <taxon>Viridiplantae</taxon>
        <taxon>Streptophyta</taxon>
        <taxon>Embryophyta</taxon>
        <taxon>Tracheophyta</taxon>
        <taxon>Spermatophyta</taxon>
        <taxon>Magnoliopsida</taxon>
        <taxon>eudicotyledons</taxon>
        <taxon>Gunneridae</taxon>
        <taxon>Pentapetalae</taxon>
        <taxon>asterids</taxon>
        <taxon>Ericales</taxon>
        <taxon>Actinidiaceae</taxon>
        <taxon>Actinidia</taxon>
    </lineage>
</organism>